<evidence type="ECO:0000256" key="3">
    <source>
        <dbReference type="ARBA" id="ARBA00022840"/>
    </source>
</evidence>
<sequence>MHGSYATVHKESANDGTLLAVKVYLRSHGRHAMLHAHRELRALEQLKLSSYEEASEKFLIYLISSESSSLSLSLRFRFHPHTLDKITPVSQELARKYVLQLATALDYVHSLSLVHCDLTPQNILVADDGNLRLADFGCAHPITETIEGSTEGIGTRWYVAPEHLLSCPYYAPPSDIWSLGCIWLEMISGRPAFCGGSDLEQLGMLVRAIGRPSKEVANELSVYPDGNKLIFFAAPVEDSHTVETVEDGETQLEDEGLPPYMCLSDMIKPMSNSEQAFVKQMLSWSVKNRPKASAIIDTLSNIQADSA</sequence>
<dbReference type="GO" id="GO:0005524">
    <property type="term" value="F:ATP binding"/>
    <property type="evidence" value="ECO:0007669"/>
    <property type="project" value="UniProtKB-KW"/>
</dbReference>
<accession>A0A8H7UDV0</accession>
<comment type="caution">
    <text evidence="5">The sequence shown here is derived from an EMBL/GenBank/DDBJ whole genome shotgun (WGS) entry which is preliminary data.</text>
</comment>
<name>A0A8H7UDV0_MORIS</name>
<dbReference type="OrthoDB" id="413582at2759"/>
<dbReference type="Pfam" id="PF00069">
    <property type="entry name" value="Pkinase"/>
    <property type="match status" value="1"/>
</dbReference>
<dbReference type="Gene3D" id="1.10.510.10">
    <property type="entry name" value="Transferase(Phosphotransferase) domain 1"/>
    <property type="match status" value="1"/>
</dbReference>
<dbReference type="InterPro" id="IPR008266">
    <property type="entry name" value="Tyr_kinase_AS"/>
</dbReference>
<keyword evidence="1" id="KW-0723">Serine/threonine-protein kinase</keyword>
<dbReference type="GO" id="GO:0004674">
    <property type="term" value="F:protein serine/threonine kinase activity"/>
    <property type="evidence" value="ECO:0007669"/>
    <property type="project" value="UniProtKB-KW"/>
</dbReference>
<evidence type="ECO:0000313" key="6">
    <source>
        <dbReference type="Proteomes" id="UP000654370"/>
    </source>
</evidence>
<reference evidence="5" key="1">
    <citation type="submission" date="2020-12" db="EMBL/GenBank/DDBJ databases">
        <title>Metabolic potential, ecology and presence of endohyphal bacteria is reflected in genomic diversity of Mucoromycotina.</title>
        <authorList>
            <person name="Muszewska A."/>
            <person name="Okrasinska A."/>
            <person name="Steczkiewicz K."/>
            <person name="Drgas O."/>
            <person name="Orlowska M."/>
            <person name="Perlinska-Lenart U."/>
            <person name="Aleksandrzak-Piekarczyk T."/>
            <person name="Szatraj K."/>
            <person name="Zielenkiewicz U."/>
            <person name="Pilsyk S."/>
            <person name="Malc E."/>
            <person name="Mieczkowski P."/>
            <person name="Kruszewska J.S."/>
            <person name="Biernat P."/>
            <person name="Pawlowska J."/>
        </authorList>
    </citation>
    <scope>NUCLEOTIDE SEQUENCE</scope>
    <source>
        <strain evidence="5">WA0000067209</strain>
    </source>
</reference>
<dbReference type="PANTHER" id="PTHR24055">
    <property type="entry name" value="MITOGEN-ACTIVATED PROTEIN KINASE"/>
    <property type="match status" value="1"/>
</dbReference>
<protein>
    <recommendedName>
        <fullName evidence="4">Protein kinase domain-containing protein</fullName>
    </recommendedName>
</protein>
<proteinExistence type="predicted"/>
<gene>
    <name evidence="5" type="ORF">INT43_006957</name>
</gene>
<keyword evidence="1" id="KW-0808">Transferase</keyword>
<evidence type="ECO:0000259" key="4">
    <source>
        <dbReference type="PROSITE" id="PS50011"/>
    </source>
</evidence>
<dbReference type="Proteomes" id="UP000654370">
    <property type="component" value="Unassembled WGS sequence"/>
</dbReference>
<dbReference type="SUPFAM" id="SSF56112">
    <property type="entry name" value="Protein kinase-like (PK-like)"/>
    <property type="match status" value="1"/>
</dbReference>
<keyword evidence="3" id="KW-0067">ATP-binding</keyword>
<dbReference type="PROSITE" id="PS50011">
    <property type="entry name" value="PROTEIN_KINASE_DOM"/>
    <property type="match status" value="1"/>
</dbReference>
<dbReference type="InterPro" id="IPR011009">
    <property type="entry name" value="Kinase-like_dom_sf"/>
</dbReference>
<dbReference type="InterPro" id="IPR050117">
    <property type="entry name" value="MAPK"/>
</dbReference>
<evidence type="ECO:0000256" key="1">
    <source>
        <dbReference type="ARBA" id="ARBA00022527"/>
    </source>
</evidence>
<dbReference type="PROSITE" id="PS00109">
    <property type="entry name" value="PROTEIN_KINASE_TYR"/>
    <property type="match status" value="1"/>
</dbReference>
<keyword evidence="1" id="KW-0418">Kinase</keyword>
<feature type="domain" description="Protein kinase" evidence="4">
    <location>
        <begin position="1"/>
        <end position="302"/>
    </location>
</feature>
<dbReference type="AlphaFoldDB" id="A0A8H7UDV0"/>
<evidence type="ECO:0000313" key="5">
    <source>
        <dbReference type="EMBL" id="KAG2182031.1"/>
    </source>
</evidence>
<keyword evidence="6" id="KW-1185">Reference proteome</keyword>
<evidence type="ECO:0000256" key="2">
    <source>
        <dbReference type="ARBA" id="ARBA00022741"/>
    </source>
</evidence>
<dbReference type="EMBL" id="JAEPQZ010000004">
    <property type="protein sequence ID" value="KAG2182031.1"/>
    <property type="molecule type" value="Genomic_DNA"/>
</dbReference>
<keyword evidence="2" id="KW-0547">Nucleotide-binding</keyword>
<organism evidence="5 6">
    <name type="scientific">Mortierella isabellina</name>
    <name type="common">Filamentous fungus</name>
    <name type="synonym">Umbelopsis isabellina</name>
    <dbReference type="NCBI Taxonomy" id="91625"/>
    <lineage>
        <taxon>Eukaryota</taxon>
        <taxon>Fungi</taxon>
        <taxon>Fungi incertae sedis</taxon>
        <taxon>Mucoromycota</taxon>
        <taxon>Mucoromycotina</taxon>
        <taxon>Umbelopsidomycetes</taxon>
        <taxon>Umbelopsidales</taxon>
        <taxon>Umbelopsidaceae</taxon>
        <taxon>Umbelopsis</taxon>
    </lineage>
</organism>
<dbReference type="InterPro" id="IPR000719">
    <property type="entry name" value="Prot_kinase_dom"/>
</dbReference>